<feature type="transmembrane region" description="Helical" evidence="14">
    <location>
        <begin position="6"/>
        <end position="26"/>
    </location>
</feature>
<dbReference type="CDD" id="cd11072">
    <property type="entry name" value="CYP71-like"/>
    <property type="match status" value="1"/>
</dbReference>
<dbReference type="PROSITE" id="PS00086">
    <property type="entry name" value="CYTOCHROME_P450"/>
    <property type="match status" value="1"/>
</dbReference>
<keyword evidence="10 13" id="KW-0503">Monooxygenase</keyword>
<evidence type="ECO:0000256" key="10">
    <source>
        <dbReference type="ARBA" id="ARBA00023033"/>
    </source>
</evidence>
<accession>A0AAW2MGK7</accession>
<gene>
    <name evidence="15" type="ORF">Sradi_5010800</name>
</gene>
<evidence type="ECO:0000256" key="2">
    <source>
        <dbReference type="ARBA" id="ARBA00010617"/>
    </source>
</evidence>
<keyword evidence="8 13" id="KW-0560">Oxidoreductase</keyword>
<evidence type="ECO:0000256" key="6">
    <source>
        <dbReference type="ARBA" id="ARBA00022968"/>
    </source>
</evidence>
<sequence>MDVQLPFSFTALLLFSSFIFLVIRSWKISKSPSKYQKLPPSPPKLPVIGHLHHLVGGPSLHALRRLAQKYGPVVYLKLGEVSAVVISSREATKEVLKTQDPACADRPESNGSKIMWYGYIDIAFSPHSEYWRQMRKICILELLSANNVKSFGSIRQDEVSRLVKSLQSSSGEAINLTKKVFAFTSSVICRSAFGKVTRDNDTLIALLRKAVTMAGAFELADLFPSSKLLHVLSWNKYKLLRMRRKLDMILDVILEEHKLKQSGEFGGEDIVDVLLRMQKTGDLQFPINNDNIKAILFDMFSAGTETSSTTIDWTMAELMRNPRVMAKVQAEVREAFKGKTTVAESDLQALTYLKFVIKETFRLHPPIALLPRACREECKVDGYTIPLRSKVLINNWAMGRDPEYWHQPETFKPERFDNSSTDFLGNNFEYIPFGAGRRICPGMSFGLANLELPLAHLLYHFDWKMPKGISPDDIDMREVEGLVFSRKNDLFLIPTVYNYNPSN</sequence>
<evidence type="ECO:0000313" key="15">
    <source>
        <dbReference type="EMBL" id="KAL0330241.1"/>
    </source>
</evidence>
<dbReference type="GO" id="GO:0016020">
    <property type="term" value="C:membrane"/>
    <property type="evidence" value="ECO:0007669"/>
    <property type="project" value="UniProtKB-SubCell"/>
</dbReference>
<dbReference type="Pfam" id="PF00067">
    <property type="entry name" value="p450"/>
    <property type="match status" value="1"/>
</dbReference>
<dbReference type="GO" id="GO:0004497">
    <property type="term" value="F:monooxygenase activity"/>
    <property type="evidence" value="ECO:0007669"/>
    <property type="project" value="UniProtKB-KW"/>
</dbReference>
<keyword evidence="3 12" id="KW-0349">Heme</keyword>
<organism evidence="15">
    <name type="scientific">Sesamum radiatum</name>
    <name type="common">Black benniseed</name>
    <dbReference type="NCBI Taxonomy" id="300843"/>
    <lineage>
        <taxon>Eukaryota</taxon>
        <taxon>Viridiplantae</taxon>
        <taxon>Streptophyta</taxon>
        <taxon>Embryophyta</taxon>
        <taxon>Tracheophyta</taxon>
        <taxon>Spermatophyta</taxon>
        <taxon>Magnoliopsida</taxon>
        <taxon>eudicotyledons</taxon>
        <taxon>Gunneridae</taxon>
        <taxon>Pentapetalae</taxon>
        <taxon>asterids</taxon>
        <taxon>lamiids</taxon>
        <taxon>Lamiales</taxon>
        <taxon>Pedaliaceae</taxon>
        <taxon>Sesamum</taxon>
    </lineage>
</organism>
<protein>
    <submittedName>
        <fullName evidence="15">Cytochrome</fullName>
    </submittedName>
</protein>
<evidence type="ECO:0000256" key="7">
    <source>
        <dbReference type="ARBA" id="ARBA00022989"/>
    </source>
</evidence>
<dbReference type="FunFam" id="1.10.630.10:FF:000043">
    <property type="entry name" value="Cytochrome P450 99A2"/>
    <property type="match status" value="1"/>
</dbReference>
<dbReference type="GO" id="GO:0005506">
    <property type="term" value="F:iron ion binding"/>
    <property type="evidence" value="ECO:0007669"/>
    <property type="project" value="InterPro"/>
</dbReference>
<evidence type="ECO:0000256" key="5">
    <source>
        <dbReference type="ARBA" id="ARBA00022723"/>
    </source>
</evidence>
<dbReference type="InterPro" id="IPR052306">
    <property type="entry name" value="CYP450_71D"/>
</dbReference>
<evidence type="ECO:0000256" key="3">
    <source>
        <dbReference type="ARBA" id="ARBA00022617"/>
    </source>
</evidence>
<comment type="caution">
    <text evidence="15">The sequence shown here is derived from an EMBL/GenBank/DDBJ whole genome shotgun (WGS) entry which is preliminary data.</text>
</comment>
<dbReference type="InterPro" id="IPR002401">
    <property type="entry name" value="Cyt_P450_E_grp-I"/>
</dbReference>
<dbReference type="SUPFAM" id="SSF48264">
    <property type="entry name" value="Cytochrome P450"/>
    <property type="match status" value="1"/>
</dbReference>
<evidence type="ECO:0000256" key="11">
    <source>
        <dbReference type="ARBA" id="ARBA00023136"/>
    </source>
</evidence>
<comment type="cofactor">
    <cofactor evidence="12">
        <name>heme</name>
        <dbReference type="ChEBI" id="CHEBI:30413"/>
    </cofactor>
</comment>
<keyword evidence="6" id="KW-0735">Signal-anchor</keyword>
<keyword evidence="11 14" id="KW-0472">Membrane</keyword>
<dbReference type="PANTHER" id="PTHR47953:SF16">
    <property type="entry name" value="CYTOCHROME P450 71D8"/>
    <property type="match status" value="1"/>
</dbReference>
<keyword evidence="7 14" id="KW-1133">Transmembrane helix</keyword>
<dbReference type="InterPro" id="IPR036396">
    <property type="entry name" value="Cyt_P450_sf"/>
</dbReference>
<evidence type="ECO:0000256" key="14">
    <source>
        <dbReference type="SAM" id="Phobius"/>
    </source>
</evidence>
<evidence type="ECO:0000256" key="8">
    <source>
        <dbReference type="ARBA" id="ARBA00023002"/>
    </source>
</evidence>
<evidence type="ECO:0000256" key="13">
    <source>
        <dbReference type="RuleBase" id="RU000461"/>
    </source>
</evidence>
<dbReference type="AlphaFoldDB" id="A0AAW2MGK7"/>
<name>A0AAW2MGK7_SESRA</name>
<keyword evidence="9 12" id="KW-0408">Iron</keyword>
<evidence type="ECO:0000256" key="4">
    <source>
        <dbReference type="ARBA" id="ARBA00022692"/>
    </source>
</evidence>
<dbReference type="InterPro" id="IPR017972">
    <property type="entry name" value="Cyt_P450_CS"/>
</dbReference>
<dbReference type="GO" id="GO:0016705">
    <property type="term" value="F:oxidoreductase activity, acting on paired donors, with incorporation or reduction of molecular oxygen"/>
    <property type="evidence" value="ECO:0007669"/>
    <property type="project" value="InterPro"/>
</dbReference>
<dbReference type="PANTHER" id="PTHR47953">
    <property type="entry name" value="OS08G0105600 PROTEIN"/>
    <property type="match status" value="1"/>
</dbReference>
<evidence type="ECO:0000256" key="1">
    <source>
        <dbReference type="ARBA" id="ARBA00004606"/>
    </source>
</evidence>
<dbReference type="EMBL" id="JACGWJ010000022">
    <property type="protein sequence ID" value="KAL0330241.1"/>
    <property type="molecule type" value="Genomic_DNA"/>
</dbReference>
<dbReference type="Gene3D" id="1.10.630.10">
    <property type="entry name" value="Cytochrome P450"/>
    <property type="match status" value="1"/>
</dbReference>
<reference evidence="15" key="2">
    <citation type="journal article" date="2024" name="Plant">
        <title>Genomic evolution and insights into agronomic trait innovations of Sesamum species.</title>
        <authorList>
            <person name="Miao H."/>
            <person name="Wang L."/>
            <person name="Qu L."/>
            <person name="Liu H."/>
            <person name="Sun Y."/>
            <person name="Le M."/>
            <person name="Wang Q."/>
            <person name="Wei S."/>
            <person name="Zheng Y."/>
            <person name="Lin W."/>
            <person name="Duan Y."/>
            <person name="Cao H."/>
            <person name="Xiong S."/>
            <person name="Wang X."/>
            <person name="Wei L."/>
            <person name="Li C."/>
            <person name="Ma Q."/>
            <person name="Ju M."/>
            <person name="Zhao R."/>
            <person name="Li G."/>
            <person name="Mu C."/>
            <person name="Tian Q."/>
            <person name="Mei H."/>
            <person name="Zhang T."/>
            <person name="Gao T."/>
            <person name="Zhang H."/>
        </authorList>
    </citation>
    <scope>NUCLEOTIDE SEQUENCE</scope>
    <source>
        <strain evidence="15">G02</strain>
    </source>
</reference>
<comment type="subcellular location">
    <subcellularLocation>
        <location evidence="1">Membrane</location>
        <topology evidence="1">Single-pass type II membrane protein</topology>
    </subcellularLocation>
</comment>
<dbReference type="GO" id="GO:0020037">
    <property type="term" value="F:heme binding"/>
    <property type="evidence" value="ECO:0007669"/>
    <property type="project" value="InterPro"/>
</dbReference>
<reference evidence="15" key="1">
    <citation type="submission" date="2020-06" db="EMBL/GenBank/DDBJ databases">
        <authorList>
            <person name="Li T."/>
            <person name="Hu X."/>
            <person name="Zhang T."/>
            <person name="Song X."/>
            <person name="Zhang H."/>
            <person name="Dai N."/>
            <person name="Sheng W."/>
            <person name="Hou X."/>
            <person name="Wei L."/>
        </authorList>
    </citation>
    <scope>NUCLEOTIDE SEQUENCE</scope>
    <source>
        <strain evidence="15">G02</strain>
        <tissue evidence="15">Leaf</tissue>
    </source>
</reference>
<feature type="binding site" description="axial binding residue" evidence="12">
    <location>
        <position position="440"/>
    </location>
    <ligand>
        <name>heme</name>
        <dbReference type="ChEBI" id="CHEBI:30413"/>
    </ligand>
    <ligandPart>
        <name>Fe</name>
        <dbReference type="ChEBI" id="CHEBI:18248"/>
    </ligandPart>
</feature>
<evidence type="ECO:0000256" key="9">
    <source>
        <dbReference type="ARBA" id="ARBA00023004"/>
    </source>
</evidence>
<dbReference type="PRINTS" id="PR00463">
    <property type="entry name" value="EP450I"/>
</dbReference>
<keyword evidence="5 12" id="KW-0479">Metal-binding</keyword>
<dbReference type="PRINTS" id="PR00385">
    <property type="entry name" value="P450"/>
</dbReference>
<proteinExistence type="inferred from homology"/>
<comment type="similarity">
    <text evidence="2 13">Belongs to the cytochrome P450 family.</text>
</comment>
<evidence type="ECO:0000256" key="12">
    <source>
        <dbReference type="PIRSR" id="PIRSR602401-1"/>
    </source>
</evidence>
<keyword evidence="4 14" id="KW-0812">Transmembrane</keyword>
<dbReference type="InterPro" id="IPR001128">
    <property type="entry name" value="Cyt_P450"/>
</dbReference>